<protein>
    <submittedName>
        <fullName evidence="1">Uncharacterized protein</fullName>
    </submittedName>
</protein>
<dbReference type="Proteomes" id="UP001150603">
    <property type="component" value="Unassembled WGS sequence"/>
</dbReference>
<organism evidence="1 2">
    <name type="scientific">Linderina macrospora</name>
    <dbReference type="NCBI Taxonomy" id="4868"/>
    <lineage>
        <taxon>Eukaryota</taxon>
        <taxon>Fungi</taxon>
        <taxon>Fungi incertae sedis</taxon>
        <taxon>Zoopagomycota</taxon>
        <taxon>Kickxellomycotina</taxon>
        <taxon>Kickxellomycetes</taxon>
        <taxon>Kickxellales</taxon>
        <taxon>Kickxellaceae</taxon>
        <taxon>Linderina</taxon>
    </lineage>
</organism>
<name>A0ACC1J0U6_9FUNG</name>
<accession>A0ACC1J0U6</accession>
<reference evidence="1" key="1">
    <citation type="submission" date="2022-07" db="EMBL/GenBank/DDBJ databases">
        <title>Phylogenomic reconstructions and comparative analyses of Kickxellomycotina fungi.</title>
        <authorList>
            <person name="Reynolds N.K."/>
            <person name="Stajich J.E."/>
            <person name="Barry K."/>
            <person name="Grigoriev I.V."/>
            <person name="Crous P."/>
            <person name="Smith M.E."/>
        </authorList>
    </citation>
    <scope>NUCLEOTIDE SEQUENCE</scope>
    <source>
        <strain evidence="1">NRRL 5244</strain>
    </source>
</reference>
<comment type="caution">
    <text evidence="1">The sequence shown here is derived from an EMBL/GenBank/DDBJ whole genome shotgun (WGS) entry which is preliminary data.</text>
</comment>
<proteinExistence type="predicted"/>
<dbReference type="EMBL" id="JANBPW010005270">
    <property type="protein sequence ID" value="KAJ1932992.1"/>
    <property type="molecule type" value="Genomic_DNA"/>
</dbReference>
<gene>
    <name evidence="1" type="ORF">FBU59_006183</name>
</gene>
<feature type="non-terminal residue" evidence="1">
    <location>
        <position position="215"/>
    </location>
</feature>
<evidence type="ECO:0000313" key="1">
    <source>
        <dbReference type="EMBL" id="KAJ1932992.1"/>
    </source>
</evidence>
<sequence>MAADSKRLSWAVSRLSQDPNATRMLRRLTYRAISASLDAILAKQQSSNAAADGWVARAARSWMEGKSKKALEWETSQQSQAGHSEALGGNRIRTACTTDGGRAPKMTAPNTMSKYRRRWTGWPSGEFATLNSSFPFTIPSVPAGVFLFGQAPAPRAHMPGAVAVPSGMGTAARKFHSTALGRQAGAPFGSETDHGVVATDNAAIASQLMPGEPGI</sequence>
<evidence type="ECO:0000313" key="2">
    <source>
        <dbReference type="Proteomes" id="UP001150603"/>
    </source>
</evidence>
<keyword evidence="2" id="KW-1185">Reference proteome</keyword>